<evidence type="ECO:0000256" key="6">
    <source>
        <dbReference type="ARBA" id="ARBA00022691"/>
    </source>
</evidence>
<name>A0ABM1EIG6_PRICU</name>
<keyword evidence="6 7" id="KW-0949">S-adenosyl-L-methionine</keyword>
<comment type="subcellular location">
    <subcellularLocation>
        <location evidence="1">Cytoplasm</location>
    </subcellularLocation>
</comment>
<dbReference type="Proteomes" id="UP000695022">
    <property type="component" value="Unplaced"/>
</dbReference>
<dbReference type="PANTHER" id="PTHR11579:SF0">
    <property type="entry name" value="PROTEIN-L-ISOASPARTATE(D-ASPARTATE) O-METHYLTRANSFERASE"/>
    <property type="match status" value="1"/>
</dbReference>
<dbReference type="SUPFAM" id="SSF53335">
    <property type="entry name" value="S-adenosyl-L-methionine-dependent methyltransferases"/>
    <property type="match status" value="1"/>
</dbReference>
<dbReference type="PROSITE" id="PS01279">
    <property type="entry name" value="PCMT"/>
    <property type="match status" value="1"/>
</dbReference>
<sequence>MAWRSHGSTNEKMIRALKSNDIIKSDNVYQAMLKVDRSEFSKRNPYMDSPQGIGFGATISAPHMHGHALELLAGHLKEGNRGLDIGSGSGYLSVCMALMVGDSGRVVGMDHISRLVKDSIENVRKSHGSLLDTGRLKLIDGDGRKGYEPNGPYDAIHVGAAADGTPHALINQLKSGGRLIVPVGPAGFNQVLMQYDKLADGTTVKKNLMGVIYVPLTDREAQYPIEIA</sequence>
<dbReference type="RefSeq" id="XP_014671987.1">
    <property type="nucleotide sequence ID" value="XM_014816501.1"/>
</dbReference>
<organism evidence="8 9">
    <name type="scientific">Priapulus caudatus</name>
    <name type="common">Priapulid worm</name>
    <dbReference type="NCBI Taxonomy" id="37621"/>
    <lineage>
        <taxon>Eukaryota</taxon>
        <taxon>Metazoa</taxon>
        <taxon>Ecdysozoa</taxon>
        <taxon>Scalidophora</taxon>
        <taxon>Priapulida</taxon>
        <taxon>Priapulimorpha</taxon>
        <taxon>Priapulimorphida</taxon>
        <taxon>Priapulidae</taxon>
        <taxon>Priapulus</taxon>
    </lineage>
</organism>
<protein>
    <recommendedName>
        <fullName evidence="7">Protein-L-isoaspartate O-methyltransferase</fullName>
        <ecNumber evidence="7">2.1.1.77</ecNumber>
    </recommendedName>
</protein>
<reference evidence="9 10" key="1">
    <citation type="submission" date="2025-05" db="UniProtKB">
        <authorList>
            <consortium name="RefSeq"/>
        </authorList>
    </citation>
    <scope>IDENTIFICATION</scope>
</reference>
<evidence type="ECO:0000313" key="10">
    <source>
        <dbReference type="RefSeq" id="XP_014671988.1"/>
    </source>
</evidence>
<dbReference type="RefSeq" id="XP_014671988.1">
    <property type="nucleotide sequence ID" value="XM_014816502.1"/>
</dbReference>
<evidence type="ECO:0000256" key="3">
    <source>
        <dbReference type="ARBA" id="ARBA00022490"/>
    </source>
</evidence>
<evidence type="ECO:0000256" key="1">
    <source>
        <dbReference type="ARBA" id="ARBA00004496"/>
    </source>
</evidence>
<proteinExistence type="inferred from homology"/>
<evidence type="ECO:0000256" key="5">
    <source>
        <dbReference type="ARBA" id="ARBA00022679"/>
    </source>
</evidence>
<keyword evidence="4 7" id="KW-0489">Methyltransferase</keyword>
<comment type="similarity">
    <text evidence="2 7">Belongs to the methyltransferase superfamily. L-isoaspartyl/D-aspartyl protein methyltransferase family.</text>
</comment>
<dbReference type="EC" id="2.1.1.77" evidence="7"/>
<dbReference type="InterPro" id="IPR029063">
    <property type="entry name" value="SAM-dependent_MTases_sf"/>
</dbReference>
<evidence type="ECO:0000256" key="7">
    <source>
        <dbReference type="RuleBase" id="RU003802"/>
    </source>
</evidence>
<evidence type="ECO:0000313" key="9">
    <source>
        <dbReference type="RefSeq" id="XP_014671987.1"/>
    </source>
</evidence>
<accession>A0ABM1EIG6</accession>
<comment type="catalytic activity">
    <reaction evidence="7">
        <text>[protein]-L-isoaspartate + S-adenosyl-L-methionine = [protein]-L-isoaspartate alpha-methyl ester + S-adenosyl-L-homocysteine</text>
        <dbReference type="Rhea" id="RHEA:12705"/>
        <dbReference type="Rhea" id="RHEA-COMP:12143"/>
        <dbReference type="Rhea" id="RHEA-COMP:12144"/>
        <dbReference type="ChEBI" id="CHEBI:57856"/>
        <dbReference type="ChEBI" id="CHEBI:59789"/>
        <dbReference type="ChEBI" id="CHEBI:90596"/>
        <dbReference type="ChEBI" id="CHEBI:90598"/>
        <dbReference type="EC" id="2.1.1.77"/>
    </reaction>
</comment>
<keyword evidence="8" id="KW-1185">Reference proteome</keyword>
<gene>
    <name evidence="9 10" type="primary">LOC106812591</name>
</gene>
<dbReference type="InterPro" id="IPR000682">
    <property type="entry name" value="PCMT"/>
</dbReference>
<dbReference type="Gene3D" id="3.40.50.150">
    <property type="entry name" value="Vaccinia Virus protein VP39"/>
    <property type="match status" value="1"/>
</dbReference>
<dbReference type="NCBIfam" id="TIGR00080">
    <property type="entry name" value="pimt"/>
    <property type="match status" value="1"/>
</dbReference>
<dbReference type="CDD" id="cd02440">
    <property type="entry name" value="AdoMet_MTases"/>
    <property type="match status" value="1"/>
</dbReference>
<evidence type="ECO:0000313" key="8">
    <source>
        <dbReference type="Proteomes" id="UP000695022"/>
    </source>
</evidence>
<keyword evidence="3" id="KW-0963">Cytoplasm</keyword>
<dbReference type="GeneID" id="106812591"/>
<dbReference type="PANTHER" id="PTHR11579">
    <property type="entry name" value="PROTEIN-L-ISOASPARTATE O-METHYLTRANSFERASE"/>
    <property type="match status" value="1"/>
</dbReference>
<evidence type="ECO:0000256" key="2">
    <source>
        <dbReference type="ARBA" id="ARBA00005369"/>
    </source>
</evidence>
<keyword evidence="5 7" id="KW-0808">Transferase</keyword>
<evidence type="ECO:0000256" key="4">
    <source>
        <dbReference type="ARBA" id="ARBA00022603"/>
    </source>
</evidence>
<dbReference type="Pfam" id="PF01135">
    <property type="entry name" value="PCMT"/>
    <property type="match status" value="1"/>
</dbReference>